<evidence type="ECO:0000313" key="2">
    <source>
        <dbReference type="EMBL" id="CAE7146414.1"/>
    </source>
</evidence>
<protein>
    <submittedName>
        <fullName evidence="2">Uncharacterized protein</fullName>
    </submittedName>
</protein>
<dbReference type="Proteomes" id="UP000663827">
    <property type="component" value="Unassembled WGS sequence"/>
</dbReference>
<gene>
    <name evidence="2" type="ORF">RDB_LOCUS83675</name>
</gene>
<name>A0A8H3E0Q3_9AGAM</name>
<keyword evidence="1" id="KW-0472">Membrane</keyword>
<keyword evidence="1" id="KW-1133">Transmembrane helix</keyword>
<organism evidence="2 3">
    <name type="scientific">Rhizoctonia solani</name>
    <dbReference type="NCBI Taxonomy" id="456999"/>
    <lineage>
        <taxon>Eukaryota</taxon>
        <taxon>Fungi</taxon>
        <taxon>Dikarya</taxon>
        <taxon>Basidiomycota</taxon>
        <taxon>Agaricomycotina</taxon>
        <taxon>Agaricomycetes</taxon>
        <taxon>Cantharellales</taxon>
        <taxon>Ceratobasidiaceae</taxon>
        <taxon>Rhizoctonia</taxon>
    </lineage>
</organism>
<proteinExistence type="predicted"/>
<comment type="caution">
    <text evidence="2">The sequence shown here is derived from an EMBL/GenBank/DDBJ whole genome shotgun (WGS) entry which is preliminary data.</text>
</comment>
<dbReference type="AlphaFoldDB" id="A0A8H3E0Q3"/>
<feature type="transmembrane region" description="Helical" evidence="1">
    <location>
        <begin position="75"/>
        <end position="94"/>
    </location>
</feature>
<accession>A0A8H3E0Q3</accession>
<reference evidence="2" key="1">
    <citation type="submission" date="2021-01" db="EMBL/GenBank/DDBJ databases">
        <authorList>
            <person name="Kaushik A."/>
        </authorList>
    </citation>
    <scope>NUCLEOTIDE SEQUENCE</scope>
    <source>
        <strain evidence="2">AG5</strain>
    </source>
</reference>
<evidence type="ECO:0000313" key="3">
    <source>
        <dbReference type="Proteomes" id="UP000663827"/>
    </source>
</evidence>
<keyword evidence="1" id="KW-0812">Transmembrane</keyword>
<sequence>MDRTTRPTGFSLSRGVCVLGSAARSHTFTAFSSSPSWSTDADATLSDVRESMEKTGKSTAGSCRGGSFRVSTRRWVVGCLACILALPCIGGVLIDRVFPFVMRS</sequence>
<dbReference type="EMBL" id="CAJNJQ010001702">
    <property type="protein sequence ID" value="CAE7146414.1"/>
    <property type="molecule type" value="Genomic_DNA"/>
</dbReference>
<evidence type="ECO:0000256" key="1">
    <source>
        <dbReference type="SAM" id="Phobius"/>
    </source>
</evidence>